<dbReference type="EMBL" id="JAJJMB010014022">
    <property type="protein sequence ID" value="KAI3863813.1"/>
    <property type="molecule type" value="Genomic_DNA"/>
</dbReference>
<dbReference type="InterPro" id="IPR050496">
    <property type="entry name" value="SNF2_RAD54_helicase_repair"/>
</dbReference>
<dbReference type="GO" id="GO:0005524">
    <property type="term" value="F:ATP binding"/>
    <property type="evidence" value="ECO:0007669"/>
    <property type="project" value="InterPro"/>
</dbReference>
<dbReference type="PANTHER" id="PTHR45629">
    <property type="entry name" value="SNF2/RAD54 FAMILY MEMBER"/>
    <property type="match status" value="1"/>
</dbReference>
<gene>
    <name evidence="2" type="ORF">MKW98_031405</name>
</gene>
<sequence>MWFCHEEIRVWWILKLNKKIAFMLLDMEEEEMVASVVGELRTGDKVVNVGDGTTIMNNLLQHLKEMNDPSNARISDGDGTCWLMHIAAAKGGENCVVLLLDYGADPNSIVHIPVTNDSDDDCIVISNKTSNKLREIVPQTRATGFVKEERETNFISDDDEDEYHDDLDKSWSLHCRGTGGILGDDMGLGKTMQICSYLAGLFNSRLIKRVLVLSPKTLLPHWIKELSVVGLSRKTKEQILFNFIEAPRLQASVKRNVICYGVFVLILCTDVL</sequence>
<dbReference type="InterPro" id="IPR038718">
    <property type="entry name" value="SNF2-like_sf"/>
</dbReference>
<evidence type="ECO:0000313" key="2">
    <source>
        <dbReference type="EMBL" id="KAI3863813.1"/>
    </source>
</evidence>
<reference evidence="2" key="1">
    <citation type="submission" date="2022-04" db="EMBL/GenBank/DDBJ databases">
        <title>A functionally conserved STORR gene fusion in Papaver species that diverged 16.8 million years ago.</title>
        <authorList>
            <person name="Catania T."/>
        </authorList>
    </citation>
    <scope>NUCLEOTIDE SEQUENCE</scope>
    <source>
        <strain evidence="2">S-188037</strain>
    </source>
</reference>
<dbReference type="GO" id="GO:0015616">
    <property type="term" value="F:DNA translocase activity"/>
    <property type="evidence" value="ECO:0007669"/>
    <property type="project" value="TreeGrafter"/>
</dbReference>
<dbReference type="Proteomes" id="UP001202328">
    <property type="component" value="Unassembled WGS sequence"/>
</dbReference>
<name>A0AAD4X9K0_9MAGN</name>
<feature type="domain" description="SNF2 N-terminal" evidence="1">
    <location>
        <begin position="171"/>
        <end position="226"/>
    </location>
</feature>
<dbReference type="AlphaFoldDB" id="A0AAD4X9K0"/>
<dbReference type="SUPFAM" id="SSF52540">
    <property type="entry name" value="P-loop containing nucleoside triphosphate hydrolases"/>
    <property type="match status" value="1"/>
</dbReference>
<comment type="caution">
    <text evidence="2">The sequence shown here is derived from an EMBL/GenBank/DDBJ whole genome shotgun (WGS) entry which is preliminary data.</text>
</comment>
<dbReference type="Pfam" id="PF00176">
    <property type="entry name" value="SNF2-rel_dom"/>
    <property type="match status" value="1"/>
</dbReference>
<dbReference type="InterPro" id="IPR027417">
    <property type="entry name" value="P-loop_NTPase"/>
</dbReference>
<dbReference type="Gene3D" id="1.25.40.20">
    <property type="entry name" value="Ankyrin repeat-containing domain"/>
    <property type="match status" value="1"/>
</dbReference>
<evidence type="ECO:0000259" key="1">
    <source>
        <dbReference type="Pfam" id="PF00176"/>
    </source>
</evidence>
<proteinExistence type="predicted"/>
<dbReference type="PANTHER" id="PTHR45629:SF7">
    <property type="entry name" value="DNA EXCISION REPAIR PROTEIN ERCC-6-RELATED"/>
    <property type="match status" value="1"/>
</dbReference>
<accession>A0AAD4X9K0</accession>
<protein>
    <recommendedName>
        <fullName evidence="1">SNF2 N-terminal domain-containing protein</fullName>
    </recommendedName>
</protein>
<dbReference type="InterPro" id="IPR036770">
    <property type="entry name" value="Ankyrin_rpt-contain_sf"/>
</dbReference>
<dbReference type="Gene3D" id="3.40.50.10810">
    <property type="entry name" value="Tandem AAA-ATPase domain"/>
    <property type="match status" value="1"/>
</dbReference>
<keyword evidence="3" id="KW-1185">Reference proteome</keyword>
<organism evidence="2 3">
    <name type="scientific">Papaver atlanticum</name>
    <dbReference type="NCBI Taxonomy" id="357466"/>
    <lineage>
        <taxon>Eukaryota</taxon>
        <taxon>Viridiplantae</taxon>
        <taxon>Streptophyta</taxon>
        <taxon>Embryophyta</taxon>
        <taxon>Tracheophyta</taxon>
        <taxon>Spermatophyta</taxon>
        <taxon>Magnoliopsida</taxon>
        <taxon>Ranunculales</taxon>
        <taxon>Papaveraceae</taxon>
        <taxon>Papaveroideae</taxon>
        <taxon>Papaver</taxon>
    </lineage>
</organism>
<evidence type="ECO:0000313" key="3">
    <source>
        <dbReference type="Proteomes" id="UP001202328"/>
    </source>
</evidence>
<dbReference type="InterPro" id="IPR000330">
    <property type="entry name" value="SNF2_N"/>
</dbReference>